<sequence length="443" mass="50433">MQIFLYLSFVAFTQLSYAQMDIQLPSFSSFSYNEESSRLVNSINEFGFKLLSKMMKKYPDKNIVISPASISCLLAMTLLGSVGRSYDELAGALGFSEDILLNRQNHELFGELLRHVNSDDTWSKTIFADAVFVDSRSQLREAFRAYLVRVYGGEVLTVNFTDSMNVKEIINDWVSTQTKGQIDNFLKESLPVSTKVVLLSALYFSGQWARPFLPEHTRKMPFMRGKDKITADLMLNLGQFNYIHSAKDGLHMIAFPYNDSSTTMYALKPRMPSELSLPDLMERLDHSKIDSLINQMTRLDTVVRFPKMEIKSDVNLESHLKELGVKSMFDPREANFALMIDTNTIANRTVDEILTRINEGNVEERRVKSIVNNLMNPGVYVDSIMHEVKIKINEYGTEAVAATSAILARSSEQFYADSPFFMFIRNEKTKLITFSALVFDPTV</sequence>
<dbReference type="PANTHER" id="PTHR11461:SF342">
    <property type="entry name" value="SERINE PROTEASE INHIBITOR 28DC"/>
    <property type="match status" value="1"/>
</dbReference>
<dbReference type="GeneID" id="106126218"/>
<feature type="domain" description="Serpin" evidence="5">
    <location>
        <begin position="48"/>
        <end position="441"/>
    </location>
</feature>
<name>A0AAJ7EIZ6_PAPXU</name>
<protein>
    <submittedName>
        <fullName evidence="6">Plasminogen activator inhibitor 1 isoform X1</fullName>
    </submittedName>
</protein>
<dbReference type="Pfam" id="PF00079">
    <property type="entry name" value="Serpin"/>
    <property type="match status" value="1"/>
</dbReference>
<dbReference type="Gene3D" id="3.30.497.10">
    <property type="entry name" value="Antithrombin, subunit I, domain 2"/>
    <property type="match status" value="1"/>
</dbReference>
<accession>A0AAJ7EIZ6</accession>
<dbReference type="InterPro" id="IPR023795">
    <property type="entry name" value="Serpin_CS"/>
</dbReference>
<comment type="similarity">
    <text evidence="3">Belongs to the serpin family.</text>
</comment>
<evidence type="ECO:0000256" key="3">
    <source>
        <dbReference type="RuleBase" id="RU000411"/>
    </source>
</evidence>
<keyword evidence="2" id="KW-0722">Serine protease inhibitor</keyword>
<dbReference type="CTD" id="100272177"/>
<keyword evidence="1" id="KW-0646">Protease inhibitor</keyword>
<proteinExistence type="inferred from homology"/>
<reference evidence="6" key="1">
    <citation type="submission" date="2025-08" db="UniProtKB">
        <authorList>
            <consortium name="RefSeq"/>
        </authorList>
    </citation>
    <scope>IDENTIFICATION</scope>
</reference>
<dbReference type="KEGG" id="pxu:106126218"/>
<dbReference type="RefSeq" id="XP_013179162.1">
    <property type="nucleotide sequence ID" value="XM_013323708.1"/>
</dbReference>
<feature type="chain" id="PRO_5042578169" evidence="4">
    <location>
        <begin position="19"/>
        <end position="443"/>
    </location>
</feature>
<dbReference type="Gene3D" id="2.30.39.10">
    <property type="entry name" value="Alpha-1-antitrypsin, domain 1"/>
    <property type="match status" value="2"/>
</dbReference>
<evidence type="ECO:0000256" key="4">
    <source>
        <dbReference type="SAM" id="SignalP"/>
    </source>
</evidence>
<dbReference type="InterPro" id="IPR042185">
    <property type="entry name" value="Serpin_sf_2"/>
</dbReference>
<dbReference type="SMART" id="SM00093">
    <property type="entry name" value="SERPIN"/>
    <property type="match status" value="1"/>
</dbReference>
<dbReference type="Proteomes" id="UP000694872">
    <property type="component" value="Unplaced"/>
</dbReference>
<evidence type="ECO:0000313" key="6">
    <source>
        <dbReference type="RefSeq" id="XP_013179162.1"/>
    </source>
</evidence>
<keyword evidence="4" id="KW-0732">Signal</keyword>
<dbReference type="CDD" id="cd00172">
    <property type="entry name" value="serpin"/>
    <property type="match status" value="1"/>
</dbReference>
<dbReference type="PROSITE" id="PS00284">
    <property type="entry name" value="SERPIN"/>
    <property type="match status" value="1"/>
</dbReference>
<dbReference type="GO" id="GO:0005615">
    <property type="term" value="C:extracellular space"/>
    <property type="evidence" value="ECO:0007669"/>
    <property type="project" value="InterPro"/>
</dbReference>
<dbReference type="SUPFAM" id="SSF56574">
    <property type="entry name" value="Serpins"/>
    <property type="match status" value="1"/>
</dbReference>
<evidence type="ECO:0000259" key="5">
    <source>
        <dbReference type="SMART" id="SM00093"/>
    </source>
</evidence>
<dbReference type="InterPro" id="IPR042178">
    <property type="entry name" value="Serpin_sf_1"/>
</dbReference>
<dbReference type="AlphaFoldDB" id="A0AAJ7EIZ6"/>
<dbReference type="GO" id="GO:0004867">
    <property type="term" value="F:serine-type endopeptidase inhibitor activity"/>
    <property type="evidence" value="ECO:0007669"/>
    <property type="project" value="UniProtKB-KW"/>
</dbReference>
<dbReference type="PANTHER" id="PTHR11461">
    <property type="entry name" value="SERINE PROTEASE INHIBITOR, SERPIN"/>
    <property type="match status" value="1"/>
</dbReference>
<dbReference type="InterPro" id="IPR036186">
    <property type="entry name" value="Serpin_sf"/>
</dbReference>
<gene>
    <name evidence="6" type="primary">LOC106126218</name>
</gene>
<dbReference type="InterPro" id="IPR000215">
    <property type="entry name" value="Serpin_fam"/>
</dbReference>
<organism evidence="6">
    <name type="scientific">Papilio xuthus</name>
    <name type="common">Asian swallowtail butterfly</name>
    <dbReference type="NCBI Taxonomy" id="66420"/>
    <lineage>
        <taxon>Eukaryota</taxon>
        <taxon>Metazoa</taxon>
        <taxon>Ecdysozoa</taxon>
        <taxon>Arthropoda</taxon>
        <taxon>Hexapoda</taxon>
        <taxon>Insecta</taxon>
        <taxon>Pterygota</taxon>
        <taxon>Neoptera</taxon>
        <taxon>Endopterygota</taxon>
        <taxon>Lepidoptera</taxon>
        <taxon>Glossata</taxon>
        <taxon>Ditrysia</taxon>
        <taxon>Papilionoidea</taxon>
        <taxon>Papilionidae</taxon>
        <taxon>Papilioninae</taxon>
        <taxon>Papilio</taxon>
    </lineage>
</organism>
<evidence type="ECO:0000256" key="2">
    <source>
        <dbReference type="ARBA" id="ARBA00022900"/>
    </source>
</evidence>
<dbReference type="InterPro" id="IPR023796">
    <property type="entry name" value="Serpin_dom"/>
</dbReference>
<evidence type="ECO:0000256" key="1">
    <source>
        <dbReference type="ARBA" id="ARBA00022690"/>
    </source>
</evidence>
<feature type="signal peptide" evidence="4">
    <location>
        <begin position="1"/>
        <end position="18"/>
    </location>
</feature>